<dbReference type="OrthoDB" id="3045089at2759"/>
<dbReference type="PANTHER" id="PTHR38886">
    <property type="entry name" value="SESA DOMAIN-CONTAINING PROTEIN"/>
    <property type="match status" value="1"/>
</dbReference>
<organism evidence="2 3">
    <name type="scientific">Massariosphaeria phaeospora</name>
    <dbReference type="NCBI Taxonomy" id="100035"/>
    <lineage>
        <taxon>Eukaryota</taxon>
        <taxon>Fungi</taxon>
        <taxon>Dikarya</taxon>
        <taxon>Ascomycota</taxon>
        <taxon>Pezizomycotina</taxon>
        <taxon>Dothideomycetes</taxon>
        <taxon>Pleosporomycetidae</taxon>
        <taxon>Pleosporales</taxon>
        <taxon>Pleosporales incertae sedis</taxon>
        <taxon>Massariosphaeria</taxon>
    </lineage>
</organism>
<evidence type="ECO:0000259" key="1">
    <source>
        <dbReference type="Pfam" id="PF22893"/>
    </source>
</evidence>
<proteinExistence type="predicted"/>
<name>A0A7C8I4G1_9PLEO</name>
<feature type="domain" description="Ubiquitin-like" evidence="1">
    <location>
        <begin position="242"/>
        <end position="323"/>
    </location>
</feature>
<sequence length="570" mass="65585">MAITFGSFGDIIAAVQVAYKLVEILSAQRGAKREFSELIVDLRLFHRFLDHLSSFWQTRERGPQLDSLFDILQPVICDAKGEINTLLEKIISKYGKSLTAPSKHNPKDVAKMLQWHMAERDGIARLQDKLRKSKEVILMVQSQANTILEEKNKALIHEKFQALMDAEAEATTYLDTRLDALEDEFYKQTAILNRIYDGIGSVSTALAPIARAAIDIPTMLGNIYTELLAQRALHRTLNPYAQNSAVIEDALGWKFEIPLDLIVSWDTLHSIFLDKFKERPGYQLIQARRYVMRDDLNGLELRRSVALNSAVRPGQKVNMVMVFFKSESQITVCPRCKKSSLQTNDTDITCLTLGCNMEIQRFEDVTDTEHLENSIKEGKVSIVSKRDGTLHRNVDDIEDNPDIDFDAKILKDFVHLPPTEDSVEVFKRIRYISRWEDRSESRGSVQYRTGQYKWWDCQKSAESHTIMNVSLSYLQTTMPKDLLPSTLESWRDHLFVYLKFIGTSVEQSRPMLMLFSTKKWYRKEAWKCLRNILWIKAHPSLILITSGSRLFYPDAEMLFEEHTGVKESGE</sequence>
<gene>
    <name evidence="2" type="ORF">BDV95DRAFT_610692</name>
</gene>
<dbReference type="InterPro" id="IPR054464">
    <property type="entry name" value="ULD_fung"/>
</dbReference>
<dbReference type="AlphaFoldDB" id="A0A7C8I4G1"/>
<evidence type="ECO:0000313" key="2">
    <source>
        <dbReference type="EMBL" id="KAF2867791.1"/>
    </source>
</evidence>
<keyword evidence="3" id="KW-1185">Reference proteome</keyword>
<dbReference type="Pfam" id="PF22893">
    <property type="entry name" value="ULD_2"/>
    <property type="match status" value="1"/>
</dbReference>
<reference evidence="2 3" key="1">
    <citation type="submission" date="2020-01" db="EMBL/GenBank/DDBJ databases">
        <authorList>
            <consortium name="DOE Joint Genome Institute"/>
            <person name="Haridas S."/>
            <person name="Albert R."/>
            <person name="Binder M."/>
            <person name="Bloem J."/>
            <person name="Labutti K."/>
            <person name="Salamov A."/>
            <person name="Andreopoulos B."/>
            <person name="Baker S.E."/>
            <person name="Barry K."/>
            <person name="Bills G."/>
            <person name="Bluhm B.H."/>
            <person name="Cannon C."/>
            <person name="Castanera R."/>
            <person name="Culley D.E."/>
            <person name="Daum C."/>
            <person name="Ezra D."/>
            <person name="Gonzalez J.B."/>
            <person name="Henrissat B."/>
            <person name="Kuo A."/>
            <person name="Liang C."/>
            <person name="Lipzen A."/>
            <person name="Lutzoni F."/>
            <person name="Magnuson J."/>
            <person name="Mondo S."/>
            <person name="Nolan M."/>
            <person name="Ohm R."/>
            <person name="Pangilinan J."/>
            <person name="Park H.-J.H."/>
            <person name="Ramirez L."/>
            <person name="Alfaro M."/>
            <person name="Sun H."/>
            <person name="Tritt A."/>
            <person name="Yoshinaga Y."/>
            <person name="Zwiers L.-H.L."/>
            <person name="Turgeon B.G."/>
            <person name="Goodwin S.B."/>
            <person name="Spatafora J.W."/>
            <person name="Crous P.W."/>
            <person name="Grigoriev I.V."/>
        </authorList>
    </citation>
    <scope>NUCLEOTIDE SEQUENCE [LARGE SCALE GENOMIC DNA]</scope>
    <source>
        <strain evidence="2 3">CBS 611.86</strain>
    </source>
</reference>
<dbReference type="EMBL" id="JAADJZ010000022">
    <property type="protein sequence ID" value="KAF2867791.1"/>
    <property type="molecule type" value="Genomic_DNA"/>
</dbReference>
<evidence type="ECO:0000313" key="3">
    <source>
        <dbReference type="Proteomes" id="UP000481861"/>
    </source>
</evidence>
<protein>
    <recommendedName>
        <fullName evidence="1">Ubiquitin-like domain-containing protein</fullName>
    </recommendedName>
</protein>
<dbReference type="PANTHER" id="PTHR38886:SF1">
    <property type="entry name" value="NACHT-NTPASE AND P-LOOP NTPASES N-TERMINAL DOMAIN-CONTAINING PROTEIN"/>
    <property type="match status" value="1"/>
</dbReference>
<comment type="caution">
    <text evidence="2">The sequence shown here is derived from an EMBL/GenBank/DDBJ whole genome shotgun (WGS) entry which is preliminary data.</text>
</comment>
<dbReference type="Proteomes" id="UP000481861">
    <property type="component" value="Unassembled WGS sequence"/>
</dbReference>
<accession>A0A7C8I4G1</accession>